<evidence type="ECO:0000256" key="1">
    <source>
        <dbReference type="SAM" id="Coils"/>
    </source>
</evidence>
<accession>A0ABP0IA83</accession>
<sequence>MGGCLLRGFQWPNQKKCARLAPSVPRFDVRRDLTVSLVCLANLDSCGFLRVCVFRCCFFWCVFLTARSDLIVTDRHRTVHAVLSSPSHVLHPTLQAAQSALLSQLDKEQENLQLEVQELERQVQERMLVASMKVPIDGQAEEKAKTAVQEMDRQIQALRTVQVPPSRDHAGQNDLHARLAGVQRCQEALKRGDHPDELPPVLRPVREALLLEKENQALMRQIVDLGPETEKFRANFATFKRSMERFNFRRRLSSQKRNELGDRNRNRALRQSCRELNVLREQVKRARAEAALD</sequence>
<dbReference type="EMBL" id="CAXAMN010002281">
    <property type="protein sequence ID" value="CAK8998912.1"/>
    <property type="molecule type" value="Genomic_DNA"/>
</dbReference>
<evidence type="ECO:0000313" key="2">
    <source>
        <dbReference type="EMBL" id="CAK8998912.1"/>
    </source>
</evidence>
<evidence type="ECO:0000313" key="3">
    <source>
        <dbReference type="Proteomes" id="UP001642484"/>
    </source>
</evidence>
<organism evidence="2 3">
    <name type="scientific">Durusdinium trenchii</name>
    <dbReference type="NCBI Taxonomy" id="1381693"/>
    <lineage>
        <taxon>Eukaryota</taxon>
        <taxon>Sar</taxon>
        <taxon>Alveolata</taxon>
        <taxon>Dinophyceae</taxon>
        <taxon>Suessiales</taxon>
        <taxon>Symbiodiniaceae</taxon>
        <taxon>Durusdinium</taxon>
    </lineage>
</organism>
<protein>
    <submittedName>
        <fullName evidence="2">Uncharacterized protein</fullName>
    </submittedName>
</protein>
<gene>
    <name evidence="2" type="ORF">CCMP2556_LOCUS5450</name>
</gene>
<reference evidence="2 3" key="1">
    <citation type="submission" date="2024-02" db="EMBL/GenBank/DDBJ databases">
        <authorList>
            <person name="Chen Y."/>
            <person name="Shah S."/>
            <person name="Dougan E. K."/>
            <person name="Thang M."/>
            <person name="Chan C."/>
        </authorList>
    </citation>
    <scope>NUCLEOTIDE SEQUENCE [LARGE SCALE GENOMIC DNA]</scope>
</reference>
<keyword evidence="3" id="KW-1185">Reference proteome</keyword>
<comment type="caution">
    <text evidence="2">The sequence shown here is derived from an EMBL/GenBank/DDBJ whole genome shotgun (WGS) entry which is preliminary data.</text>
</comment>
<name>A0ABP0IA83_9DINO</name>
<feature type="coiled-coil region" evidence="1">
    <location>
        <begin position="102"/>
        <end position="129"/>
    </location>
</feature>
<dbReference type="Proteomes" id="UP001642484">
    <property type="component" value="Unassembled WGS sequence"/>
</dbReference>
<keyword evidence="1" id="KW-0175">Coiled coil</keyword>
<proteinExistence type="predicted"/>